<protein>
    <submittedName>
        <fullName evidence="3">Clock-controlled pheromone ccg-4</fullName>
    </submittedName>
</protein>
<evidence type="ECO:0000313" key="3">
    <source>
        <dbReference type="EMBL" id="KAK3913090.1"/>
    </source>
</evidence>
<comment type="caution">
    <text evidence="3">The sequence shown here is derived from an EMBL/GenBank/DDBJ whole genome shotgun (WGS) entry which is preliminary data.</text>
</comment>
<keyword evidence="6" id="KW-1185">Reference proteome</keyword>
<evidence type="ECO:0000313" key="4">
    <source>
        <dbReference type="EMBL" id="KAK3923000.1"/>
    </source>
</evidence>
<gene>
    <name evidence="4" type="ORF">KUF71_001659</name>
    <name evidence="5" type="ORF">KUF71_007478</name>
    <name evidence="3" type="ORF">KUF71_022544</name>
</gene>
<organism evidence="3 6">
    <name type="scientific">Frankliniella fusca</name>
    <dbReference type="NCBI Taxonomy" id="407009"/>
    <lineage>
        <taxon>Eukaryota</taxon>
        <taxon>Metazoa</taxon>
        <taxon>Ecdysozoa</taxon>
        <taxon>Arthropoda</taxon>
        <taxon>Hexapoda</taxon>
        <taxon>Insecta</taxon>
        <taxon>Pterygota</taxon>
        <taxon>Neoptera</taxon>
        <taxon>Paraneoptera</taxon>
        <taxon>Thysanoptera</taxon>
        <taxon>Terebrantia</taxon>
        <taxon>Thripoidea</taxon>
        <taxon>Thripidae</taxon>
        <taxon>Frankliniella</taxon>
    </lineage>
</organism>
<feature type="region of interest" description="Disordered" evidence="2">
    <location>
        <begin position="108"/>
        <end position="139"/>
    </location>
</feature>
<dbReference type="EMBL" id="JAHWGI010001134">
    <property type="protein sequence ID" value="KAK3923000.1"/>
    <property type="molecule type" value="Genomic_DNA"/>
</dbReference>
<dbReference type="EMBL" id="JAHWGI010001427">
    <property type="protein sequence ID" value="KAK3931663.1"/>
    <property type="molecule type" value="Genomic_DNA"/>
</dbReference>
<feature type="compositionally biased region" description="Basic and acidic residues" evidence="2">
    <location>
        <begin position="113"/>
        <end position="128"/>
    </location>
</feature>
<dbReference type="EMBL" id="JAHWGI010000308">
    <property type="protein sequence ID" value="KAK3913090.1"/>
    <property type="molecule type" value="Genomic_DNA"/>
</dbReference>
<name>A0AAE1H193_9NEOP</name>
<feature type="coiled-coil region" evidence="1">
    <location>
        <begin position="163"/>
        <end position="190"/>
    </location>
</feature>
<accession>A0AAE1H193</accession>
<evidence type="ECO:0000256" key="2">
    <source>
        <dbReference type="SAM" id="MobiDB-lite"/>
    </source>
</evidence>
<proteinExistence type="predicted"/>
<evidence type="ECO:0000313" key="6">
    <source>
        <dbReference type="Proteomes" id="UP001219518"/>
    </source>
</evidence>
<evidence type="ECO:0000313" key="5">
    <source>
        <dbReference type="EMBL" id="KAK3931663.1"/>
    </source>
</evidence>
<reference evidence="3" key="2">
    <citation type="journal article" date="2023" name="BMC Genomics">
        <title>Pest status, molecular evolution, and epigenetic factors derived from the genome assembly of Frankliniella fusca, a thysanopteran phytovirus vector.</title>
        <authorList>
            <person name="Catto M.A."/>
            <person name="Labadie P.E."/>
            <person name="Jacobson A.L."/>
            <person name="Kennedy G.G."/>
            <person name="Srinivasan R."/>
            <person name="Hunt B.G."/>
        </authorList>
    </citation>
    <scope>NUCLEOTIDE SEQUENCE</scope>
    <source>
        <strain evidence="3">PL_HMW_Pooled</strain>
    </source>
</reference>
<dbReference type="AlphaFoldDB" id="A0AAE1H193"/>
<keyword evidence="1" id="KW-0175">Coiled coil</keyword>
<evidence type="ECO:0000256" key="1">
    <source>
        <dbReference type="SAM" id="Coils"/>
    </source>
</evidence>
<sequence length="257" mass="30358">MAQERTSETTLWALIRFTNWNNEIQIVNTQEITKVIVQSNVVRYCPNDASDFKDNLVYICQTALNSADGRKHPYCCQIYMLSRCKEELENIRSDKRLKWRLIPNFPADPDSSYSEHEKEGLHVLDEQGRKRKNTAQQKLSAQNVSLNSFVTSFSMQDRFASPSNQERNAQEQYMKRIAELEGQLEAERKKNERDNNFKVMEDKMWQMLEHQKKVYEQERDDIVKKVVMETRELVKVELQQAMQTYREESRSVNSETG</sequence>
<reference evidence="3" key="1">
    <citation type="submission" date="2021-07" db="EMBL/GenBank/DDBJ databases">
        <authorList>
            <person name="Catto M.A."/>
            <person name="Jacobson A."/>
            <person name="Kennedy G."/>
            <person name="Labadie P."/>
            <person name="Hunt B.G."/>
            <person name="Srinivasan R."/>
        </authorList>
    </citation>
    <scope>NUCLEOTIDE SEQUENCE</scope>
    <source>
        <strain evidence="3">PL_HMW_Pooled</strain>
        <tissue evidence="3">Head</tissue>
    </source>
</reference>
<dbReference type="Proteomes" id="UP001219518">
    <property type="component" value="Unassembled WGS sequence"/>
</dbReference>